<evidence type="ECO:0000256" key="4">
    <source>
        <dbReference type="ARBA" id="ARBA00022722"/>
    </source>
</evidence>
<evidence type="ECO:0000256" key="7">
    <source>
        <dbReference type="ARBA" id="ARBA00022763"/>
    </source>
</evidence>
<evidence type="ECO:0000256" key="12">
    <source>
        <dbReference type="ARBA" id="ARBA00022842"/>
    </source>
</evidence>
<dbReference type="EMBL" id="JBJQND010000009">
    <property type="protein sequence ID" value="KAL3865763.1"/>
    <property type="molecule type" value="Genomic_DNA"/>
</dbReference>
<dbReference type="InterPro" id="IPR049125">
    <property type="entry name" value="FAN1-like_WH"/>
</dbReference>
<dbReference type="PANTHER" id="PTHR15749:SF4">
    <property type="entry name" value="FANCONI-ASSOCIATED NUCLEASE 1"/>
    <property type="match status" value="1"/>
</dbReference>
<feature type="compositionally biased region" description="Basic and acidic residues" evidence="18">
    <location>
        <begin position="1"/>
        <end position="10"/>
    </location>
</feature>
<evidence type="ECO:0000256" key="17">
    <source>
        <dbReference type="RuleBase" id="RU365033"/>
    </source>
</evidence>
<evidence type="ECO:0000256" key="15">
    <source>
        <dbReference type="ARBA" id="ARBA00023211"/>
    </source>
</evidence>
<keyword evidence="11" id="KW-0269">Exonuclease</keyword>
<dbReference type="SMART" id="SM00990">
    <property type="entry name" value="VRR_NUC"/>
    <property type="match status" value="1"/>
</dbReference>
<dbReference type="GO" id="GO:0008270">
    <property type="term" value="F:zinc ion binding"/>
    <property type="evidence" value="ECO:0007669"/>
    <property type="project" value="UniProtKB-KW"/>
</dbReference>
<keyword evidence="14 17" id="KW-0234">DNA repair</keyword>
<dbReference type="InterPro" id="IPR049132">
    <property type="entry name" value="FAN1-like_euk"/>
</dbReference>
<evidence type="ECO:0000256" key="16">
    <source>
        <dbReference type="ARBA" id="ARBA00023242"/>
    </source>
</evidence>
<keyword evidence="5 17" id="KW-0479">Metal-binding</keyword>
<keyword evidence="4 17" id="KW-0540">Nuclease</keyword>
<dbReference type="GO" id="GO:0004528">
    <property type="term" value="F:phosphodiesterase I activity"/>
    <property type="evidence" value="ECO:0007669"/>
    <property type="project" value="UniProtKB-EC"/>
</dbReference>
<dbReference type="InterPro" id="IPR011856">
    <property type="entry name" value="tRNA_endonuc-like_dom_sf"/>
</dbReference>
<evidence type="ECO:0000256" key="5">
    <source>
        <dbReference type="ARBA" id="ARBA00022723"/>
    </source>
</evidence>
<feature type="domain" description="VRR-NUC" evidence="19">
    <location>
        <begin position="909"/>
        <end position="1024"/>
    </location>
</feature>
<keyword evidence="9 17" id="KW-0378">Hydrolase</keyword>
<keyword evidence="6" id="KW-0255">Endonuclease</keyword>
<evidence type="ECO:0000256" key="9">
    <source>
        <dbReference type="ARBA" id="ARBA00022801"/>
    </source>
</evidence>
<feature type="region of interest" description="Disordered" evidence="18">
    <location>
        <begin position="231"/>
        <end position="258"/>
    </location>
</feature>
<dbReference type="InterPro" id="IPR033315">
    <property type="entry name" value="Fan1-like"/>
</dbReference>
<evidence type="ECO:0000313" key="21">
    <source>
        <dbReference type="Proteomes" id="UP001634394"/>
    </source>
</evidence>
<dbReference type="Pfam" id="PF08774">
    <property type="entry name" value="VRR_NUC"/>
    <property type="match status" value="1"/>
</dbReference>
<dbReference type="InterPro" id="IPR049126">
    <property type="entry name" value="FAN1-like_TPR"/>
</dbReference>
<evidence type="ECO:0000256" key="2">
    <source>
        <dbReference type="ARBA" id="ARBA00004123"/>
    </source>
</evidence>
<dbReference type="GO" id="GO:0005634">
    <property type="term" value="C:nucleus"/>
    <property type="evidence" value="ECO:0007669"/>
    <property type="project" value="UniProtKB-SubCell"/>
</dbReference>
<comment type="catalytic activity">
    <reaction evidence="1 17">
        <text>Hydrolytically removes 5'-nucleotides successively from the 3'-hydroxy termini of 3'-hydroxy-terminated oligonucleotides.</text>
        <dbReference type="EC" id="3.1.4.1"/>
    </reaction>
</comment>
<accession>A0ABD3VVY6</accession>
<dbReference type="Pfam" id="PF21315">
    <property type="entry name" value="FAN1_HTH"/>
    <property type="match status" value="1"/>
</dbReference>
<dbReference type="Pfam" id="PF21169">
    <property type="entry name" value="Fan1_SAP"/>
    <property type="match status" value="1"/>
</dbReference>
<dbReference type="EMBL" id="JBJQND010000009">
    <property type="protein sequence ID" value="KAL3865764.1"/>
    <property type="molecule type" value="Genomic_DNA"/>
</dbReference>
<dbReference type="Proteomes" id="UP001634394">
    <property type="component" value="Unassembled WGS sequence"/>
</dbReference>
<dbReference type="PANTHER" id="PTHR15749">
    <property type="entry name" value="FANCONI-ASSOCIATED NUCLEASE 1"/>
    <property type="match status" value="1"/>
</dbReference>
<feature type="region of interest" description="Disordered" evidence="18">
    <location>
        <begin position="111"/>
        <end position="137"/>
    </location>
</feature>
<keyword evidence="12 17" id="KW-0460">Magnesium</keyword>
<reference evidence="20 21" key="1">
    <citation type="submission" date="2024-11" db="EMBL/GenBank/DDBJ databases">
        <title>Chromosome-level genome assembly of the freshwater bivalve Anodonta woodiana.</title>
        <authorList>
            <person name="Chen X."/>
        </authorList>
    </citation>
    <scope>NUCLEOTIDE SEQUENCE [LARGE SCALE GENOMIC DNA]</scope>
    <source>
        <strain evidence="20">MN2024</strain>
        <tissue evidence="20">Gills</tissue>
    </source>
</reference>
<dbReference type="FunFam" id="3.40.1350.10:FF:000004">
    <property type="entry name" value="Fanconi-associated nuclease"/>
    <property type="match status" value="1"/>
</dbReference>
<evidence type="ECO:0000256" key="13">
    <source>
        <dbReference type="ARBA" id="ARBA00023054"/>
    </source>
</evidence>
<dbReference type="Pfam" id="PF21170">
    <property type="entry name" value="FAN1_TPR"/>
    <property type="match status" value="1"/>
</dbReference>
<dbReference type="CDD" id="cd22326">
    <property type="entry name" value="FAN1-like"/>
    <property type="match status" value="1"/>
</dbReference>
<keyword evidence="10" id="KW-0862">Zinc</keyword>
<comment type="function">
    <text evidence="17">Nuclease required for the repair of DNA interstrand cross-links (ICL). Acts as a 5'-3' exonuclease that anchors at a cut end of DNA and cleaves DNA successively at every third nucleotide, allowing to excise an ICL from one strand through flanking incisions.</text>
</comment>
<keyword evidence="16 17" id="KW-0539">Nucleus</keyword>
<dbReference type="GO" id="GO:0006281">
    <property type="term" value="P:DNA repair"/>
    <property type="evidence" value="ECO:0007669"/>
    <property type="project" value="UniProtKB-KW"/>
</dbReference>
<feature type="region of interest" description="Disordered" evidence="18">
    <location>
        <begin position="1"/>
        <end position="44"/>
    </location>
</feature>
<evidence type="ECO:0000256" key="1">
    <source>
        <dbReference type="ARBA" id="ARBA00000983"/>
    </source>
</evidence>
<keyword evidence="21" id="KW-1185">Reference proteome</keyword>
<feature type="compositionally biased region" description="Low complexity" evidence="18">
    <location>
        <begin position="241"/>
        <end position="255"/>
    </location>
</feature>
<comment type="caution">
    <text evidence="20">The sequence shown here is derived from an EMBL/GenBank/DDBJ whole genome shotgun (WGS) entry which is preliminary data.</text>
</comment>
<evidence type="ECO:0000256" key="11">
    <source>
        <dbReference type="ARBA" id="ARBA00022839"/>
    </source>
</evidence>
<dbReference type="Gene3D" id="3.40.1350.10">
    <property type="match status" value="1"/>
</dbReference>
<dbReference type="AlphaFoldDB" id="A0ABD3VVY6"/>
<evidence type="ECO:0000256" key="8">
    <source>
        <dbReference type="ARBA" id="ARBA00022771"/>
    </source>
</evidence>
<gene>
    <name evidence="20" type="ORF">ACJMK2_043119</name>
</gene>
<proteinExistence type="inferred from homology"/>
<keyword evidence="7 17" id="KW-0227">DNA damage</keyword>
<comment type="cofactor">
    <cofactor evidence="17">
        <name>Mg(2+)</name>
        <dbReference type="ChEBI" id="CHEBI:18420"/>
    </cofactor>
    <cofactor evidence="17">
        <name>Mn(2+)</name>
        <dbReference type="ChEBI" id="CHEBI:29035"/>
    </cofactor>
</comment>
<evidence type="ECO:0000256" key="14">
    <source>
        <dbReference type="ARBA" id="ARBA00023204"/>
    </source>
</evidence>
<dbReference type="InterPro" id="IPR014883">
    <property type="entry name" value="VRR_NUC"/>
</dbReference>
<comment type="similarity">
    <text evidence="3 17">Belongs to the FAN1 family.</text>
</comment>
<dbReference type="EC" id="3.1.4.1" evidence="17"/>
<sequence length="1037" mass="118628">MTEKKEEMSVHKKLKLSKKSPVSGKSTREGGNFKEGGNTGSGPTIAVLFERQKIQAEMRVKIAEEKLYCDSDSDIEIVHVEINKNNKLLKVETKPGNRFQKLSKLSLHRHRTNEAKGDEDAASDIAPKKSPYLHTKNSEAMFKQKRTPDLSDGNCNSINSFQQDVLSHQKGKSETANSVAKERKLKRSLSVRKRLSPEQIFCRKITLSEPGNVDLKEKRLFHDLKHLERGKHDADAELQGPSPMKISKSSSDSLSADFNQNNSEAVTVLDDTPSKDQKEYLPKFPQFPEKDKILSNGSVIKIKYSPSKDRTSTKRLTRNRIKLKPDSSPNPKHEDIGEDNMNESLVFLPVWTNLSEDETKKVCEQSADSGEVSTDPKVLYRVPYYLENFKTILHHVLQDEDNVRLFNEDDLQHINAFNNLTESSQKLYVRLFSRKLAWLQLSKLNYPEIADEFVDQVQELVAARLLLSEDSLHDLEMTLKVLSAPDLKALSKTFHLSFSGESKAQLKENLLKKSRQKSIGALFQGLNSKISMEEIMLQRAKGYLGKSCRLVEEPRGVFVRMLMLFSLINTNYDEDSGSGGQSQIFQMLMVNAGKVVYPSYTVNKQTPVFKDRDMLVRFEEALQCEVEVLIRLERKDYPRAYEVCLEAEKKSKELLKKGEDMEWDKSLPLFLRSYTPLYVYYRVRSQAVDILQRSKKYVEAVHLLQELLSQTVYCSNYRGWWWDRLALNLDVHLKSTKQSLEMIKEGLADPFVKTGHRLSLYQRAEKICNAPKSPYLTVLAELQHDDVLEAPKVYIDGPVMPDATAMGMKYKFIMRRKEEEESNEGITLCAVEELALEHYKQNGYTEGVHAEGSIVSNLFTLLFWDVIFMDIADAFHSPFQTHPLDLETEEFYLRRQQQINDRLAWIRSCTEEELTEAIHSCWEKHSGKMCAGMNWDNYNSPRMLQDLVICMGGSTVSGILERYIMNPHHTRGGFPDLTCWNINSKAVKIAEVKGPGDRLSHKQILWLDHLLKLGVDAEVCHVKAVGAKKLKPLRVSV</sequence>
<protein>
    <recommendedName>
        <fullName evidence="17">Fanconi-associated nuclease</fullName>
        <ecNumber evidence="17">3.1.4.1</ecNumber>
    </recommendedName>
</protein>
<keyword evidence="13" id="KW-0175">Coiled coil</keyword>
<name>A0ABD3VVY6_SINWO</name>
<keyword evidence="8" id="KW-0863">Zinc-finger</keyword>
<evidence type="ECO:0000259" key="19">
    <source>
        <dbReference type="SMART" id="SM00990"/>
    </source>
</evidence>
<organism evidence="20 21">
    <name type="scientific">Sinanodonta woodiana</name>
    <name type="common">Chinese pond mussel</name>
    <name type="synonym">Anodonta woodiana</name>
    <dbReference type="NCBI Taxonomy" id="1069815"/>
    <lineage>
        <taxon>Eukaryota</taxon>
        <taxon>Metazoa</taxon>
        <taxon>Spiralia</taxon>
        <taxon>Lophotrochozoa</taxon>
        <taxon>Mollusca</taxon>
        <taxon>Bivalvia</taxon>
        <taxon>Autobranchia</taxon>
        <taxon>Heteroconchia</taxon>
        <taxon>Palaeoheterodonta</taxon>
        <taxon>Unionida</taxon>
        <taxon>Unionoidea</taxon>
        <taxon>Unionidae</taxon>
        <taxon>Unioninae</taxon>
        <taxon>Sinanodonta</taxon>
    </lineage>
</organism>
<keyword evidence="15 17" id="KW-0464">Manganese</keyword>
<comment type="subcellular location">
    <subcellularLocation>
        <location evidence="2 17">Nucleus</location>
    </subcellularLocation>
</comment>
<feature type="region of interest" description="Disordered" evidence="18">
    <location>
        <begin position="166"/>
        <end position="190"/>
    </location>
</feature>
<dbReference type="GO" id="GO:0004519">
    <property type="term" value="F:endonuclease activity"/>
    <property type="evidence" value="ECO:0007669"/>
    <property type="project" value="UniProtKB-KW"/>
</dbReference>
<evidence type="ECO:0000313" key="20">
    <source>
        <dbReference type="EMBL" id="KAL3865764.1"/>
    </source>
</evidence>
<evidence type="ECO:0000256" key="18">
    <source>
        <dbReference type="SAM" id="MobiDB-lite"/>
    </source>
</evidence>
<dbReference type="InterPro" id="IPR049138">
    <property type="entry name" value="Fan1_SAP_met"/>
</dbReference>
<evidence type="ECO:0000256" key="10">
    <source>
        <dbReference type="ARBA" id="ARBA00022833"/>
    </source>
</evidence>
<evidence type="ECO:0000256" key="6">
    <source>
        <dbReference type="ARBA" id="ARBA00022759"/>
    </source>
</evidence>
<evidence type="ECO:0000256" key="3">
    <source>
        <dbReference type="ARBA" id="ARBA00005533"/>
    </source>
</evidence>